<evidence type="ECO:0000313" key="3">
    <source>
        <dbReference type="Proteomes" id="UP001153269"/>
    </source>
</evidence>
<dbReference type="EMBL" id="CADEAL010004291">
    <property type="protein sequence ID" value="CAB1456246.1"/>
    <property type="molecule type" value="Genomic_DNA"/>
</dbReference>
<sequence length="166" mass="18323">MERVGQGQQQQQGRGEGITIQPLKKTTGSSAADLLLHRDSNLSSRPRLSADGPLACKELDLLLRVHVTTIMGHMVGCETKVQGGSLSQRGRLPKWPFFSLKASAKNVGKLHTLFTSQVCMCRSSSFLPKRRSALHANQANELAEYDLAHQQCEEEEHRSEMANVLS</sequence>
<accession>A0A9N7VPZ5</accession>
<feature type="compositionally biased region" description="Low complexity" evidence="1">
    <location>
        <begin position="1"/>
        <end position="13"/>
    </location>
</feature>
<organism evidence="2 3">
    <name type="scientific">Pleuronectes platessa</name>
    <name type="common">European plaice</name>
    <dbReference type="NCBI Taxonomy" id="8262"/>
    <lineage>
        <taxon>Eukaryota</taxon>
        <taxon>Metazoa</taxon>
        <taxon>Chordata</taxon>
        <taxon>Craniata</taxon>
        <taxon>Vertebrata</taxon>
        <taxon>Euteleostomi</taxon>
        <taxon>Actinopterygii</taxon>
        <taxon>Neopterygii</taxon>
        <taxon>Teleostei</taxon>
        <taxon>Neoteleostei</taxon>
        <taxon>Acanthomorphata</taxon>
        <taxon>Carangaria</taxon>
        <taxon>Pleuronectiformes</taxon>
        <taxon>Pleuronectoidei</taxon>
        <taxon>Pleuronectidae</taxon>
        <taxon>Pleuronectes</taxon>
    </lineage>
</organism>
<dbReference type="AlphaFoldDB" id="A0A9N7VPZ5"/>
<proteinExistence type="predicted"/>
<protein>
    <submittedName>
        <fullName evidence="2">Uncharacterized protein</fullName>
    </submittedName>
</protein>
<comment type="caution">
    <text evidence="2">The sequence shown here is derived from an EMBL/GenBank/DDBJ whole genome shotgun (WGS) entry which is preliminary data.</text>
</comment>
<evidence type="ECO:0000313" key="2">
    <source>
        <dbReference type="EMBL" id="CAB1456246.1"/>
    </source>
</evidence>
<evidence type="ECO:0000256" key="1">
    <source>
        <dbReference type="SAM" id="MobiDB-lite"/>
    </source>
</evidence>
<keyword evidence="3" id="KW-1185">Reference proteome</keyword>
<name>A0A9N7VPZ5_PLEPL</name>
<reference evidence="2" key="1">
    <citation type="submission" date="2020-03" db="EMBL/GenBank/DDBJ databases">
        <authorList>
            <person name="Weist P."/>
        </authorList>
    </citation>
    <scope>NUCLEOTIDE SEQUENCE</scope>
</reference>
<gene>
    <name evidence="2" type="ORF">PLEPLA_LOCUS44028</name>
</gene>
<dbReference type="Proteomes" id="UP001153269">
    <property type="component" value="Unassembled WGS sequence"/>
</dbReference>
<feature type="region of interest" description="Disordered" evidence="1">
    <location>
        <begin position="1"/>
        <end position="23"/>
    </location>
</feature>